<evidence type="ECO:0000313" key="2">
    <source>
        <dbReference type="Proteomes" id="UP001331515"/>
    </source>
</evidence>
<organism evidence="1 2">
    <name type="scientific">Champsocephalus gunnari</name>
    <name type="common">Mackerel icefish</name>
    <dbReference type="NCBI Taxonomy" id="52237"/>
    <lineage>
        <taxon>Eukaryota</taxon>
        <taxon>Metazoa</taxon>
        <taxon>Chordata</taxon>
        <taxon>Craniata</taxon>
        <taxon>Vertebrata</taxon>
        <taxon>Euteleostomi</taxon>
        <taxon>Actinopterygii</taxon>
        <taxon>Neopterygii</taxon>
        <taxon>Teleostei</taxon>
        <taxon>Neoteleostei</taxon>
        <taxon>Acanthomorphata</taxon>
        <taxon>Eupercaria</taxon>
        <taxon>Perciformes</taxon>
        <taxon>Notothenioidei</taxon>
        <taxon>Channichthyidae</taxon>
        <taxon>Champsocephalus</taxon>
    </lineage>
</organism>
<reference evidence="1 2" key="1">
    <citation type="journal article" date="2023" name="Mol. Biol. Evol.">
        <title>Genomics of Secondarily Temperate Adaptation in the Only Non-Antarctic Icefish.</title>
        <authorList>
            <person name="Rivera-Colon A.G."/>
            <person name="Rayamajhi N."/>
            <person name="Minhas B.F."/>
            <person name="Madrigal G."/>
            <person name="Bilyk K.T."/>
            <person name="Yoon V."/>
            <person name="Hune M."/>
            <person name="Gregory S."/>
            <person name="Cheng C.H.C."/>
            <person name="Catchen J.M."/>
        </authorList>
    </citation>
    <scope>NUCLEOTIDE SEQUENCE [LARGE SCALE GENOMIC DNA]</scope>
    <source>
        <tissue evidence="1">White muscle</tissue>
    </source>
</reference>
<keyword evidence="2" id="KW-1185">Reference proteome</keyword>
<dbReference type="EMBL" id="JAURVH010001520">
    <property type="protein sequence ID" value="KAK5924966.1"/>
    <property type="molecule type" value="Genomic_DNA"/>
</dbReference>
<gene>
    <name evidence="1" type="ORF">CgunFtcFv8_017534</name>
</gene>
<accession>A0AAN8HQU6</accession>
<dbReference type="AlphaFoldDB" id="A0AAN8HQU6"/>
<protein>
    <submittedName>
        <fullName evidence="1">Uncharacterized protein</fullName>
    </submittedName>
</protein>
<proteinExistence type="predicted"/>
<evidence type="ECO:0000313" key="1">
    <source>
        <dbReference type="EMBL" id="KAK5924966.1"/>
    </source>
</evidence>
<dbReference type="Proteomes" id="UP001331515">
    <property type="component" value="Unassembled WGS sequence"/>
</dbReference>
<comment type="caution">
    <text evidence="1">The sequence shown here is derived from an EMBL/GenBank/DDBJ whole genome shotgun (WGS) entry which is preliminary data.</text>
</comment>
<sequence>MCPRTDERTGMFQDVETLSPIVAQSPDLAADSGGDLRGQVPEAGTNVYPANSECPSKYNDLMGLPQPEGVREWKDLQPKMK</sequence>
<name>A0AAN8HQU6_CHAGU</name>